<accession>A0ABV5Z9K0</accession>
<dbReference type="InterPro" id="IPR036976">
    <property type="entry name" value="RimM_N_sf"/>
</dbReference>
<evidence type="ECO:0000313" key="8">
    <source>
        <dbReference type="EMBL" id="MFB9885954.1"/>
    </source>
</evidence>
<evidence type="ECO:0000259" key="7">
    <source>
        <dbReference type="Pfam" id="PF24986"/>
    </source>
</evidence>
<keyword evidence="3 5" id="KW-0698">rRNA processing</keyword>
<comment type="function">
    <text evidence="5">An accessory protein needed during the final step in the assembly of 30S ribosomal subunit, possibly for assembly of the head region. Essential for efficient processing of 16S rRNA. May be needed both before and after RbfA during the maturation of 16S rRNA. It has affinity for free ribosomal 30S subunits but not for 70S ribosomes.</text>
</comment>
<dbReference type="InterPro" id="IPR011033">
    <property type="entry name" value="PRC_barrel-like_sf"/>
</dbReference>
<dbReference type="Pfam" id="PF01782">
    <property type="entry name" value="RimM"/>
    <property type="match status" value="1"/>
</dbReference>
<reference evidence="8 9" key="1">
    <citation type="submission" date="2024-09" db="EMBL/GenBank/DDBJ databases">
        <authorList>
            <person name="Sun Q."/>
            <person name="Mori K."/>
        </authorList>
    </citation>
    <scope>NUCLEOTIDE SEQUENCE [LARGE SCALE GENOMIC DNA]</scope>
    <source>
        <strain evidence="8 9">ATCC 51285</strain>
    </source>
</reference>
<dbReference type="RefSeq" id="WP_027313996.1">
    <property type="nucleotide sequence ID" value="NZ_JBHLZN010000001.1"/>
</dbReference>
<evidence type="ECO:0000259" key="6">
    <source>
        <dbReference type="Pfam" id="PF01782"/>
    </source>
</evidence>
<feature type="domain" description="RimM N-terminal" evidence="6">
    <location>
        <begin position="9"/>
        <end position="90"/>
    </location>
</feature>
<dbReference type="Pfam" id="PF24986">
    <property type="entry name" value="PRC_RimM"/>
    <property type="match status" value="1"/>
</dbReference>
<comment type="domain">
    <text evidence="5">The PRC barrel domain binds ribosomal protein uS19.</text>
</comment>
<dbReference type="InterPro" id="IPR011961">
    <property type="entry name" value="RimM"/>
</dbReference>
<evidence type="ECO:0000256" key="2">
    <source>
        <dbReference type="ARBA" id="ARBA00022517"/>
    </source>
</evidence>
<proteinExistence type="inferred from homology"/>
<dbReference type="Gene3D" id="2.40.30.60">
    <property type="entry name" value="RimM"/>
    <property type="match status" value="1"/>
</dbReference>
<dbReference type="InterPro" id="IPR009000">
    <property type="entry name" value="Transl_B-barrel_sf"/>
</dbReference>
<evidence type="ECO:0000256" key="5">
    <source>
        <dbReference type="HAMAP-Rule" id="MF_00014"/>
    </source>
</evidence>
<evidence type="ECO:0000256" key="3">
    <source>
        <dbReference type="ARBA" id="ARBA00022552"/>
    </source>
</evidence>
<keyword evidence="9" id="KW-1185">Reference proteome</keyword>
<comment type="similarity">
    <text evidence="5">Belongs to the RimM family.</text>
</comment>
<dbReference type="SUPFAM" id="SSF50346">
    <property type="entry name" value="PRC-barrel domain"/>
    <property type="match status" value="1"/>
</dbReference>
<dbReference type="InterPro" id="IPR056792">
    <property type="entry name" value="PRC_RimM"/>
</dbReference>
<dbReference type="HAMAP" id="MF_00014">
    <property type="entry name" value="Ribosome_mat_RimM"/>
    <property type="match status" value="1"/>
</dbReference>
<feature type="domain" description="Ribosome maturation factor RimM PRC barrel" evidence="7">
    <location>
        <begin position="101"/>
        <end position="170"/>
    </location>
</feature>
<dbReference type="EMBL" id="JBHLZN010000001">
    <property type="protein sequence ID" value="MFB9885954.1"/>
    <property type="molecule type" value="Genomic_DNA"/>
</dbReference>
<dbReference type="PANTHER" id="PTHR33692">
    <property type="entry name" value="RIBOSOME MATURATION FACTOR RIMM"/>
    <property type="match status" value="1"/>
</dbReference>
<name>A0ABV5Z9K0_9GAMM</name>
<comment type="subunit">
    <text evidence="5">Binds ribosomal protein uS19.</text>
</comment>
<dbReference type="NCBIfam" id="TIGR02273">
    <property type="entry name" value="16S_RimM"/>
    <property type="match status" value="1"/>
</dbReference>
<protein>
    <recommendedName>
        <fullName evidence="5">Ribosome maturation factor RimM</fullName>
    </recommendedName>
</protein>
<gene>
    <name evidence="5 8" type="primary">rimM</name>
    <name evidence="8" type="ORF">ACFFLH_05990</name>
</gene>
<evidence type="ECO:0000256" key="4">
    <source>
        <dbReference type="ARBA" id="ARBA00023186"/>
    </source>
</evidence>
<keyword evidence="2 5" id="KW-0690">Ribosome biogenesis</keyword>
<dbReference type="InterPro" id="IPR002676">
    <property type="entry name" value="RimM_N"/>
</dbReference>
<comment type="subcellular location">
    <subcellularLocation>
        <location evidence="5">Cytoplasm</location>
    </subcellularLocation>
</comment>
<dbReference type="PANTHER" id="PTHR33692:SF1">
    <property type="entry name" value="RIBOSOME MATURATION FACTOR RIMM"/>
    <property type="match status" value="1"/>
</dbReference>
<keyword evidence="4 5" id="KW-0143">Chaperone</keyword>
<evidence type="ECO:0000313" key="9">
    <source>
        <dbReference type="Proteomes" id="UP001589628"/>
    </source>
</evidence>
<evidence type="ECO:0000256" key="1">
    <source>
        <dbReference type="ARBA" id="ARBA00022490"/>
    </source>
</evidence>
<dbReference type="SUPFAM" id="SSF50447">
    <property type="entry name" value="Translation proteins"/>
    <property type="match status" value="1"/>
</dbReference>
<keyword evidence="1 5" id="KW-0963">Cytoplasm</keyword>
<dbReference type="Proteomes" id="UP001589628">
    <property type="component" value="Unassembled WGS sequence"/>
</dbReference>
<organism evidence="8 9">
    <name type="scientific">Balneatrix alpica</name>
    <dbReference type="NCBI Taxonomy" id="75684"/>
    <lineage>
        <taxon>Bacteria</taxon>
        <taxon>Pseudomonadati</taxon>
        <taxon>Pseudomonadota</taxon>
        <taxon>Gammaproteobacteria</taxon>
        <taxon>Oceanospirillales</taxon>
        <taxon>Balneatrichaceae</taxon>
        <taxon>Balneatrix</taxon>
    </lineage>
</organism>
<sequence>MANKDTLLVGRITSVYGVKGWVKIYSYTQPLENIFAYEPWTLQLNGQALAVNIDQWRTHGEGLVAHIKGCDDRDLARSYCGAEIYIEQEQLPALEDGEFYWHQLEGLQVVNLQEQLLGRVDHLMATGANDVLVVKPCVGSVDKQERLIPYLPDNIVKEVLLEQERLVVDWDPSY</sequence>
<dbReference type="Gene3D" id="2.30.30.240">
    <property type="entry name" value="PRC-barrel domain"/>
    <property type="match status" value="1"/>
</dbReference>
<comment type="caution">
    <text evidence="8">The sequence shown here is derived from an EMBL/GenBank/DDBJ whole genome shotgun (WGS) entry which is preliminary data.</text>
</comment>